<gene>
    <name evidence="1" type="ORF">GLOINDRAFT_3664</name>
</gene>
<dbReference type="InterPro" id="IPR011990">
    <property type="entry name" value="TPR-like_helical_dom_sf"/>
</dbReference>
<proteinExistence type="predicted"/>
<dbReference type="EMBL" id="KI289817">
    <property type="protein sequence ID" value="ESA07865.1"/>
    <property type="molecule type" value="Genomic_DNA"/>
</dbReference>
<sequence length="463" mass="54553">MYSNNNDISKIDEEEEIFLRELLKEFYHQLITINNYSNYENILKDWMKEFFDNQENKNPEIVLKLMENHKENKNWFSSLIGFFYEYDINDSNIYINKNKSLELYMISINNNKNNNNKDNINNDEEEEEDENKTSMYQLINIIIGKYLLSLYYYKDIILNKRKLISKEFNNLENVQVMSHNQYENFNGLKICICNDEINTIEKYFESFDKSSNNNQIDLTKEKEKLVELNNLGFCYQYGMGKVKDDFKAFEFYLQSAEGGNLGAQNNLGYCYQNGIGIIKDEKKAIEWYLKAANGGINLEAQFNLGICYQYGIGVDEDSKKAFIWYYKSAKEEYSPAQNMLGNCYQDEIGTENDLEKAVYWYKKAAENGNKFAQYNLGNCYDDGEGVEKDEIKAFKYYKKSAYQGYLNAQFLLGLCYHKGIGTEINKTRAIKLYKMAAKRGHQIAKLTLEYFKYLDKDLDFNKK</sequence>
<dbReference type="SUPFAM" id="SSF81901">
    <property type="entry name" value="HCP-like"/>
    <property type="match status" value="1"/>
</dbReference>
<dbReference type="HOGENOM" id="CLU_000288_36_14_1"/>
<dbReference type="eggNOG" id="KOG1550">
    <property type="taxonomic scope" value="Eukaryota"/>
</dbReference>
<name>U9TI91_RHIID</name>
<protein>
    <submittedName>
        <fullName evidence="1">Uncharacterized protein</fullName>
    </submittedName>
</protein>
<accession>U9TI91</accession>
<dbReference type="PANTHER" id="PTHR45011">
    <property type="entry name" value="DAP3-BINDING CELL DEATH ENHANCER 1"/>
    <property type="match status" value="1"/>
</dbReference>
<dbReference type="Pfam" id="PF08238">
    <property type="entry name" value="Sel1"/>
    <property type="match status" value="6"/>
</dbReference>
<dbReference type="SMART" id="SM00671">
    <property type="entry name" value="SEL1"/>
    <property type="match status" value="6"/>
</dbReference>
<dbReference type="InterPro" id="IPR052748">
    <property type="entry name" value="ISR_Activator"/>
</dbReference>
<dbReference type="InterPro" id="IPR006597">
    <property type="entry name" value="Sel1-like"/>
</dbReference>
<dbReference type="PANTHER" id="PTHR45011:SF1">
    <property type="entry name" value="DAP3-BINDING CELL DEATH ENHANCER 1"/>
    <property type="match status" value="1"/>
</dbReference>
<dbReference type="AlphaFoldDB" id="U9TI91"/>
<organism evidence="1">
    <name type="scientific">Rhizophagus irregularis (strain DAOM 181602 / DAOM 197198 / MUCL 43194)</name>
    <name type="common">Arbuscular mycorrhizal fungus</name>
    <name type="synonym">Glomus intraradices</name>
    <dbReference type="NCBI Taxonomy" id="747089"/>
    <lineage>
        <taxon>Eukaryota</taxon>
        <taxon>Fungi</taxon>
        <taxon>Fungi incertae sedis</taxon>
        <taxon>Mucoromycota</taxon>
        <taxon>Glomeromycotina</taxon>
        <taxon>Glomeromycetes</taxon>
        <taxon>Glomerales</taxon>
        <taxon>Glomeraceae</taxon>
        <taxon>Rhizophagus</taxon>
    </lineage>
</organism>
<evidence type="ECO:0000313" key="1">
    <source>
        <dbReference type="EMBL" id="ESA07865.1"/>
    </source>
</evidence>
<reference evidence="1" key="1">
    <citation type="submission" date="2013-07" db="EMBL/GenBank/DDBJ databases">
        <title>The genome of an arbuscular mycorrhizal fungus provides insights into the evolution of the oldest plant symbiosis.</title>
        <authorList>
            <consortium name="DOE Joint Genome Institute"/>
            <person name="Tisserant E."/>
            <person name="Malbreil M."/>
            <person name="Kuo A."/>
            <person name="Kohler A."/>
            <person name="Symeonidi A."/>
            <person name="Balestrini R."/>
            <person name="Charron P."/>
            <person name="Duensing N."/>
            <person name="Frei-dit-Frey N."/>
            <person name="Gianinazzi-Pearson V."/>
            <person name="Gilbert B."/>
            <person name="Handa Y."/>
            <person name="Hijri M."/>
            <person name="Kaul R."/>
            <person name="Kawaguchi M."/>
            <person name="Krajinski F."/>
            <person name="Lammers P."/>
            <person name="Lapierre D."/>
            <person name="Masclaux F.G."/>
            <person name="Murat C."/>
            <person name="Morin E."/>
            <person name="Ndikumana S."/>
            <person name="Pagni M."/>
            <person name="Petitpierre D."/>
            <person name="Requena N."/>
            <person name="Rosikiewicz P."/>
            <person name="Riley R."/>
            <person name="Saito K."/>
            <person name="San Clemente H."/>
            <person name="Shapiro H."/>
            <person name="van Tuinen D."/>
            <person name="Becard G."/>
            <person name="Bonfante P."/>
            <person name="Paszkowski U."/>
            <person name="Shachar-Hill Y."/>
            <person name="Young J.P."/>
            <person name="Sanders I.R."/>
            <person name="Henrissat B."/>
            <person name="Rensing S.A."/>
            <person name="Grigoriev I.V."/>
            <person name="Corradi N."/>
            <person name="Roux C."/>
            <person name="Martin F."/>
        </authorList>
    </citation>
    <scope>NUCLEOTIDE SEQUENCE</scope>
    <source>
        <strain evidence="1">DAOM 197198</strain>
    </source>
</reference>
<dbReference type="VEuPathDB" id="FungiDB:RhiirFUN_023667"/>
<dbReference type="Gene3D" id="1.25.40.10">
    <property type="entry name" value="Tetratricopeptide repeat domain"/>
    <property type="match status" value="2"/>
</dbReference>
<dbReference type="SMR" id="U9TI91"/>